<dbReference type="Proteomes" id="UP000054466">
    <property type="component" value="Unassembled WGS sequence"/>
</dbReference>
<gene>
    <name evidence="2" type="ORF">PV07_12563</name>
</gene>
<dbReference type="RefSeq" id="XP_016242252.1">
    <property type="nucleotide sequence ID" value="XM_016400099.1"/>
</dbReference>
<accession>A0A0D1Z355</accession>
<dbReference type="VEuPathDB" id="FungiDB:PV07_12563"/>
<evidence type="ECO:0000313" key="2">
    <source>
        <dbReference type="EMBL" id="KIW22036.1"/>
    </source>
</evidence>
<dbReference type="GO" id="GO:0003676">
    <property type="term" value="F:nucleic acid binding"/>
    <property type="evidence" value="ECO:0007669"/>
    <property type="project" value="InterPro"/>
</dbReference>
<dbReference type="OrthoDB" id="4156109at2759"/>
<sequence length="321" mass="35015">MRKNTLLARGRASSTMAPFVVDDEVKLDALLALITKRVGADQDQLMFVDLEGVNLGRSGTIAIMQLLIPPSPVVYLVDVYRLGAKAFRLTTADGTSLQTVLESPNTLKVFFDIRNDSDALYAHFGVNVAGIIDLQVIEYATRNPRGQYVNGLAKCIEKDLPPIPGWSLAKASGRRLFAPEEGGKYEVFLERPLSDEILKYCEQDVMLMPQLLAVYGGKLQAGPAAQLQGIVDERIRLSKTDTFNGKGRHMAVGPRLAKTRFGNTSTSRELELVRSPRLVRLCRIDDDSCIDDLSSQLGAVQVHAGEATASVGAGDPRARCL</sequence>
<dbReference type="Gene3D" id="3.30.420.10">
    <property type="entry name" value="Ribonuclease H-like superfamily/Ribonuclease H"/>
    <property type="match status" value="1"/>
</dbReference>
<feature type="domain" description="3'-5' exonuclease" evidence="1">
    <location>
        <begin position="48"/>
        <end position="209"/>
    </location>
</feature>
<protein>
    <recommendedName>
        <fullName evidence="1">3'-5' exonuclease domain-containing protein</fullName>
    </recommendedName>
</protein>
<dbReference type="InterPro" id="IPR012337">
    <property type="entry name" value="RNaseH-like_sf"/>
</dbReference>
<dbReference type="Pfam" id="PF01612">
    <property type="entry name" value="DNA_pol_A_exo1"/>
    <property type="match status" value="1"/>
</dbReference>
<dbReference type="PANTHER" id="PTHR43040:SF1">
    <property type="entry name" value="RIBONUCLEASE D"/>
    <property type="match status" value="1"/>
</dbReference>
<dbReference type="InterPro" id="IPR036397">
    <property type="entry name" value="RNaseH_sf"/>
</dbReference>
<dbReference type="InterPro" id="IPR002562">
    <property type="entry name" value="3'-5'_exonuclease_dom"/>
</dbReference>
<dbReference type="EMBL" id="KN847055">
    <property type="protein sequence ID" value="KIW22036.1"/>
    <property type="molecule type" value="Genomic_DNA"/>
</dbReference>
<dbReference type="SUPFAM" id="SSF53098">
    <property type="entry name" value="Ribonuclease H-like"/>
    <property type="match status" value="1"/>
</dbReference>
<dbReference type="GO" id="GO:0008408">
    <property type="term" value="F:3'-5' exonuclease activity"/>
    <property type="evidence" value="ECO:0007669"/>
    <property type="project" value="InterPro"/>
</dbReference>
<dbReference type="GeneID" id="27351757"/>
<keyword evidence="3" id="KW-1185">Reference proteome</keyword>
<dbReference type="AlphaFoldDB" id="A0A0D1Z355"/>
<dbReference type="PANTHER" id="PTHR43040">
    <property type="entry name" value="RIBONUCLEASE D"/>
    <property type="match status" value="1"/>
</dbReference>
<name>A0A0D1Z355_9EURO</name>
<organism evidence="2 3">
    <name type="scientific">Cladophialophora immunda</name>
    <dbReference type="NCBI Taxonomy" id="569365"/>
    <lineage>
        <taxon>Eukaryota</taxon>
        <taxon>Fungi</taxon>
        <taxon>Dikarya</taxon>
        <taxon>Ascomycota</taxon>
        <taxon>Pezizomycotina</taxon>
        <taxon>Eurotiomycetes</taxon>
        <taxon>Chaetothyriomycetidae</taxon>
        <taxon>Chaetothyriales</taxon>
        <taxon>Herpotrichiellaceae</taxon>
        <taxon>Cladophialophora</taxon>
    </lineage>
</organism>
<evidence type="ECO:0000313" key="3">
    <source>
        <dbReference type="Proteomes" id="UP000054466"/>
    </source>
</evidence>
<dbReference type="HOGENOM" id="CLU_061834_0_0_1"/>
<dbReference type="STRING" id="569365.A0A0D1Z355"/>
<dbReference type="GO" id="GO:0006139">
    <property type="term" value="P:nucleobase-containing compound metabolic process"/>
    <property type="evidence" value="ECO:0007669"/>
    <property type="project" value="InterPro"/>
</dbReference>
<proteinExistence type="predicted"/>
<reference evidence="2 3" key="1">
    <citation type="submission" date="2015-01" db="EMBL/GenBank/DDBJ databases">
        <title>The Genome Sequence of Cladophialophora immunda CBS83496.</title>
        <authorList>
            <consortium name="The Broad Institute Genomics Platform"/>
            <person name="Cuomo C."/>
            <person name="de Hoog S."/>
            <person name="Gorbushina A."/>
            <person name="Stielow B."/>
            <person name="Teixiera M."/>
            <person name="Abouelleil A."/>
            <person name="Chapman S.B."/>
            <person name="Priest M."/>
            <person name="Young S.K."/>
            <person name="Wortman J."/>
            <person name="Nusbaum C."/>
            <person name="Birren B."/>
        </authorList>
    </citation>
    <scope>NUCLEOTIDE SEQUENCE [LARGE SCALE GENOMIC DNA]</scope>
    <source>
        <strain evidence="2 3">CBS 83496</strain>
    </source>
</reference>
<evidence type="ECO:0000259" key="1">
    <source>
        <dbReference type="Pfam" id="PF01612"/>
    </source>
</evidence>